<name>A0A3B0URT1_9ZZZZ</name>
<sequence length="57" mass="6992">DFNKPLTLSPATQALYDEFRQHFTFMERDRVMSDDMERARTYCAENRAKWVEQFRLE</sequence>
<evidence type="ECO:0000313" key="1">
    <source>
        <dbReference type="EMBL" id="VAW30983.1"/>
    </source>
</evidence>
<feature type="non-terminal residue" evidence="1">
    <location>
        <position position="1"/>
    </location>
</feature>
<accession>A0A3B0URT1</accession>
<gene>
    <name evidence="1" type="ORF">MNBD_CHLOROFLEXI01-1807</name>
</gene>
<dbReference type="AlphaFoldDB" id="A0A3B0URT1"/>
<reference evidence="1" key="1">
    <citation type="submission" date="2018-06" db="EMBL/GenBank/DDBJ databases">
        <authorList>
            <person name="Zhirakovskaya E."/>
        </authorList>
    </citation>
    <scope>NUCLEOTIDE SEQUENCE</scope>
</reference>
<proteinExistence type="predicted"/>
<organism evidence="1">
    <name type="scientific">hydrothermal vent metagenome</name>
    <dbReference type="NCBI Taxonomy" id="652676"/>
    <lineage>
        <taxon>unclassified sequences</taxon>
        <taxon>metagenomes</taxon>
        <taxon>ecological metagenomes</taxon>
    </lineage>
</organism>
<protein>
    <submittedName>
        <fullName evidence="1">Uncharacterized protein</fullName>
    </submittedName>
</protein>
<dbReference type="EMBL" id="UOEU01000125">
    <property type="protein sequence ID" value="VAW30983.1"/>
    <property type="molecule type" value="Genomic_DNA"/>
</dbReference>
<dbReference type="Gene3D" id="1.20.200.10">
    <property type="entry name" value="Fumarase/aspartase (Central domain)"/>
    <property type="match status" value="1"/>
</dbReference>